<keyword evidence="2" id="KW-1185">Reference proteome</keyword>
<dbReference type="VEuPathDB" id="TriTrypDB:LpyrH10_21_1730"/>
<organism evidence="1 2">
    <name type="scientific">Leptomonas pyrrhocoris</name>
    <name type="common">Firebug parasite</name>
    <dbReference type="NCBI Taxonomy" id="157538"/>
    <lineage>
        <taxon>Eukaryota</taxon>
        <taxon>Discoba</taxon>
        <taxon>Euglenozoa</taxon>
        <taxon>Kinetoplastea</taxon>
        <taxon>Metakinetoplastina</taxon>
        <taxon>Trypanosomatida</taxon>
        <taxon>Trypanosomatidae</taxon>
        <taxon>Leishmaniinae</taxon>
        <taxon>Leptomonas</taxon>
    </lineage>
</organism>
<protein>
    <submittedName>
        <fullName evidence="1">Uncharacterized protein</fullName>
    </submittedName>
</protein>
<sequence>MSHVCTTLVVSGCTFAMFSNCNARNNTSAILSGMHRHVLEITCDCSSYFFSCLSFNPHDHFSYVS</sequence>
<dbReference type="RefSeq" id="XP_015654761.1">
    <property type="nucleotide sequence ID" value="XM_015806890.1"/>
</dbReference>
<dbReference type="GeneID" id="26908322"/>
<dbReference type="EMBL" id="LGTL01000021">
    <property type="protein sequence ID" value="KPA76322.1"/>
    <property type="molecule type" value="Genomic_DNA"/>
</dbReference>
<evidence type="ECO:0000313" key="1">
    <source>
        <dbReference type="EMBL" id="KPA76322.1"/>
    </source>
</evidence>
<evidence type="ECO:0000313" key="2">
    <source>
        <dbReference type="Proteomes" id="UP000037923"/>
    </source>
</evidence>
<accession>A0A0N0DSR7</accession>
<comment type="caution">
    <text evidence="1">The sequence shown here is derived from an EMBL/GenBank/DDBJ whole genome shotgun (WGS) entry which is preliminary data.</text>
</comment>
<reference evidence="1 2" key="1">
    <citation type="submission" date="2015-07" db="EMBL/GenBank/DDBJ databases">
        <title>High-quality genome of monoxenous trypanosomatid Leptomonas pyrrhocoris.</title>
        <authorList>
            <person name="Flegontov P."/>
            <person name="Butenko A."/>
            <person name="Firsov S."/>
            <person name="Vlcek C."/>
            <person name="Logacheva M.D."/>
            <person name="Field M."/>
            <person name="Filatov D."/>
            <person name="Flegontova O."/>
            <person name="Gerasimov E."/>
            <person name="Jackson A.P."/>
            <person name="Kelly S."/>
            <person name="Opperdoes F."/>
            <person name="O'Reilly A."/>
            <person name="Votypka J."/>
            <person name="Yurchenko V."/>
            <person name="Lukes J."/>
        </authorList>
    </citation>
    <scope>NUCLEOTIDE SEQUENCE [LARGE SCALE GENOMIC DNA]</scope>
    <source>
        <strain evidence="1">H10</strain>
    </source>
</reference>
<dbReference type="AlphaFoldDB" id="A0A0N0DSR7"/>
<proteinExistence type="predicted"/>
<gene>
    <name evidence="1" type="ORF">ABB37_08037</name>
</gene>
<dbReference type="Proteomes" id="UP000037923">
    <property type="component" value="Unassembled WGS sequence"/>
</dbReference>
<name>A0A0N0DSR7_LEPPY</name>